<organism evidence="6 7">
    <name type="scientific">Pararobbsia alpina</name>
    <dbReference type="NCBI Taxonomy" id="621374"/>
    <lineage>
        <taxon>Bacteria</taxon>
        <taxon>Pseudomonadati</taxon>
        <taxon>Pseudomonadota</taxon>
        <taxon>Betaproteobacteria</taxon>
        <taxon>Burkholderiales</taxon>
        <taxon>Burkholderiaceae</taxon>
        <taxon>Pararobbsia</taxon>
    </lineage>
</organism>
<dbReference type="GO" id="GO:0003700">
    <property type="term" value="F:DNA-binding transcription factor activity"/>
    <property type="evidence" value="ECO:0007669"/>
    <property type="project" value="InterPro"/>
</dbReference>
<dbReference type="Gene3D" id="3.40.190.290">
    <property type="match status" value="1"/>
</dbReference>
<keyword evidence="4" id="KW-0804">Transcription</keyword>
<dbReference type="InterPro" id="IPR050950">
    <property type="entry name" value="HTH-type_LysR_regulators"/>
</dbReference>
<dbReference type="Gene3D" id="1.10.10.10">
    <property type="entry name" value="Winged helix-like DNA-binding domain superfamily/Winged helix DNA-binding domain"/>
    <property type="match status" value="1"/>
</dbReference>
<dbReference type="InterPro" id="IPR005119">
    <property type="entry name" value="LysR_subst-bd"/>
</dbReference>
<dbReference type="GO" id="GO:0003677">
    <property type="term" value="F:DNA binding"/>
    <property type="evidence" value="ECO:0007669"/>
    <property type="project" value="UniProtKB-KW"/>
</dbReference>
<dbReference type="Pfam" id="PF03466">
    <property type="entry name" value="LysR_substrate"/>
    <property type="match status" value="1"/>
</dbReference>
<dbReference type="InterPro" id="IPR036390">
    <property type="entry name" value="WH_DNA-bd_sf"/>
</dbReference>
<dbReference type="InterPro" id="IPR000847">
    <property type="entry name" value="LysR_HTH_N"/>
</dbReference>
<dbReference type="AlphaFoldDB" id="A0A6S7BK52"/>
<comment type="similarity">
    <text evidence="1">Belongs to the LysR transcriptional regulatory family.</text>
</comment>
<feature type="domain" description="HTH lysR-type" evidence="5">
    <location>
        <begin position="17"/>
        <end position="74"/>
    </location>
</feature>
<keyword evidence="3" id="KW-0238">DNA-binding</keyword>
<evidence type="ECO:0000256" key="1">
    <source>
        <dbReference type="ARBA" id="ARBA00009437"/>
    </source>
</evidence>
<dbReference type="SUPFAM" id="SSF53850">
    <property type="entry name" value="Periplasmic binding protein-like II"/>
    <property type="match status" value="1"/>
</dbReference>
<dbReference type="Pfam" id="PF00126">
    <property type="entry name" value="HTH_1"/>
    <property type="match status" value="1"/>
</dbReference>
<accession>A0A6S7BK52</accession>
<evidence type="ECO:0000313" key="7">
    <source>
        <dbReference type="Proteomes" id="UP000494115"/>
    </source>
</evidence>
<dbReference type="EMBL" id="CADIKM010000054">
    <property type="protein sequence ID" value="CAB3803320.1"/>
    <property type="molecule type" value="Genomic_DNA"/>
</dbReference>
<gene>
    <name evidence="6" type="primary">gbpR_4</name>
    <name evidence="6" type="ORF">LMG28138_05325</name>
</gene>
<dbReference type="Proteomes" id="UP000494115">
    <property type="component" value="Unassembled WGS sequence"/>
</dbReference>
<evidence type="ECO:0000313" key="6">
    <source>
        <dbReference type="EMBL" id="CAB3803320.1"/>
    </source>
</evidence>
<evidence type="ECO:0000256" key="2">
    <source>
        <dbReference type="ARBA" id="ARBA00023015"/>
    </source>
</evidence>
<dbReference type="PANTHER" id="PTHR30419:SF8">
    <property type="entry name" value="NITROGEN ASSIMILATION TRANSCRIPTIONAL ACTIVATOR-RELATED"/>
    <property type="match status" value="1"/>
</dbReference>
<dbReference type="InterPro" id="IPR036388">
    <property type="entry name" value="WH-like_DNA-bd_sf"/>
</dbReference>
<dbReference type="RefSeq" id="WP_425511468.1">
    <property type="nucleotide sequence ID" value="NZ_CADIKM010000054.1"/>
</dbReference>
<name>A0A6S7BK52_9BURK</name>
<keyword evidence="7" id="KW-1185">Reference proteome</keyword>
<evidence type="ECO:0000256" key="3">
    <source>
        <dbReference type="ARBA" id="ARBA00023125"/>
    </source>
</evidence>
<dbReference type="SUPFAM" id="SSF46785">
    <property type="entry name" value="Winged helix' DNA-binding domain"/>
    <property type="match status" value="1"/>
</dbReference>
<evidence type="ECO:0000256" key="4">
    <source>
        <dbReference type="ARBA" id="ARBA00023163"/>
    </source>
</evidence>
<reference evidence="6 7" key="1">
    <citation type="submission" date="2020-04" db="EMBL/GenBank/DDBJ databases">
        <authorList>
            <person name="De Canck E."/>
        </authorList>
    </citation>
    <scope>NUCLEOTIDE SEQUENCE [LARGE SCALE GENOMIC DNA]</scope>
    <source>
        <strain evidence="6 7">LMG 28138</strain>
    </source>
</reference>
<dbReference type="GO" id="GO:0005829">
    <property type="term" value="C:cytosol"/>
    <property type="evidence" value="ECO:0007669"/>
    <property type="project" value="TreeGrafter"/>
</dbReference>
<dbReference type="PROSITE" id="PS50931">
    <property type="entry name" value="HTH_LYSR"/>
    <property type="match status" value="1"/>
</dbReference>
<dbReference type="PRINTS" id="PR00039">
    <property type="entry name" value="HTHLYSR"/>
</dbReference>
<protein>
    <submittedName>
        <fullName evidence="6">HTH-type transcriptional regulator GbpR</fullName>
    </submittedName>
</protein>
<proteinExistence type="inferred from homology"/>
<keyword evidence="2" id="KW-0805">Transcription regulation</keyword>
<dbReference type="PANTHER" id="PTHR30419">
    <property type="entry name" value="HTH-TYPE TRANSCRIPTIONAL REGULATOR YBHD"/>
    <property type="match status" value="1"/>
</dbReference>
<sequence>MVAFESGEVIRRLSARLKMRHLILLLRIQQHGSLTRVAEHMASSQPAITNALAELESMFGAPLFDRSVRGMTPTALGTVVLARARAMVHDLGHLVRDMETVASGYAAHLHIGVTPFISGQMLSAVVQRTRPEGDGRLTVTIHEGTSDQLLSQLRDHTLDIVIGRASSTVDLGQVTFEVLYRQQPRLIASRRLAAQLGRNRLDWRKLADLDWVLGAPHTAMREQVADIFLGAGLAPPAPVVESYSSKLIGEMIVANERAVSIVPADIAEELVRIAGVAIVPYSFDWTLPPIAMFTRAQGLHRPADRLFAASLRQICQETYGT</sequence>
<evidence type="ECO:0000259" key="5">
    <source>
        <dbReference type="PROSITE" id="PS50931"/>
    </source>
</evidence>